<name>A0A6T8WMH8_NOCSC</name>
<dbReference type="EMBL" id="HBFQ01019608">
    <property type="protein sequence ID" value="CAD8839401.1"/>
    <property type="molecule type" value="Transcribed_RNA"/>
</dbReference>
<dbReference type="AlphaFoldDB" id="A0A6T8WMH8"/>
<evidence type="ECO:0000313" key="3">
    <source>
        <dbReference type="EMBL" id="CAD8839401.1"/>
    </source>
</evidence>
<organism evidence="3">
    <name type="scientific">Noctiluca scintillans</name>
    <name type="common">Sea sparkle</name>
    <name type="synonym">Red tide dinoflagellate</name>
    <dbReference type="NCBI Taxonomy" id="2966"/>
    <lineage>
        <taxon>Eukaryota</taxon>
        <taxon>Sar</taxon>
        <taxon>Alveolata</taxon>
        <taxon>Dinophyceae</taxon>
        <taxon>Noctilucales</taxon>
        <taxon>Noctilucaceae</taxon>
        <taxon>Noctiluca</taxon>
    </lineage>
</organism>
<proteinExistence type="predicted"/>
<gene>
    <name evidence="2" type="ORF">NSCI0253_LOCUS13748</name>
    <name evidence="3" type="ORF">NSCI0253_LOCUS13749</name>
</gene>
<evidence type="ECO:0000256" key="1">
    <source>
        <dbReference type="SAM" id="MobiDB-lite"/>
    </source>
</evidence>
<dbReference type="EMBL" id="HBFQ01019607">
    <property type="protein sequence ID" value="CAD8839400.1"/>
    <property type="molecule type" value="Transcribed_RNA"/>
</dbReference>
<evidence type="ECO:0000313" key="2">
    <source>
        <dbReference type="EMBL" id="CAD8839400.1"/>
    </source>
</evidence>
<protein>
    <submittedName>
        <fullName evidence="3">Uncharacterized protein</fullName>
    </submittedName>
</protein>
<reference evidence="3" key="1">
    <citation type="submission" date="2021-01" db="EMBL/GenBank/DDBJ databases">
        <authorList>
            <person name="Corre E."/>
            <person name="Pelletier E."/>
            <person name="Niang G."/>
            <person name="Scheremetjew M."/>
            <person name="Finn R."/>
            <person name="Kale V."/>
            <person name="Holt S."/>
            <person name="Cochrane G."/>
            <person name="Meng A."/>
            <person name="Brown T."/>
            <person name="Cohen L."/>
        </authorList>
    </citation>
    <scope>NUCLEOTIDE SEQUENCE</scope>
</reference>
<feature type="region of interest" description="Disordered" evidence="1">
    <location>
        <begin position="622"/>
        <end position="683"/>
    </location>
</feature>
<sequence>MARSRAPRLDAKEPFFKQLPRELSPSEEELVADLQRVAISAQAFLPREVSLQEWAERRAPGRVTFTTNAAGMVSINLVESASEFFDKLPPEAFSDEEDRLRLMLTELLAQGSQSIVSVEADREVRASCASFLPRSVSLHEWIERRIGGEIQVYDERGETMCRLMSAEDPAASKEAKIEAFFESLPTSSFTDPEERLRQSIFDFLASWKSQELASLSHTGMDRGVQRCRAAFLPKEVSLKEWIERRIGGEVELRRDRAGQYIVHLTAAARPIVTAKYEAMEKAANTEKIKNPTPTTPVVVADSQTHAETKSDRMAQFFSSLPEDRLTDEESTLREALLEWLQVWEDKKSGVSPTMSDAGQDKALQSLRNLTMPREVPLREWIDRRVGGEVETSRDEKGQYHMMLRHSQPRVKAPPAVNRDVKEKESWPYPEAFFEKLSQNELTRDELALREALLDWVADVKTNRPDAIALLADAPRERQVSLARTKLLPPEVGLRTWIEKRIGGELEIVKDDKGKVGIRMRESLPAEKKKEAFFESLPADGFATEEEELREAILNFLTEWRGESTPTLSHAGSDSMVRSCRQALLKGTPVSLKEWIDRRIGGEVEMLMDPTGQWAMGLRGHLDHSAVSKKRKAEKVDDGKGKGKGKDKHGDSAPWKRARSGDDRDRASSGGSAQPKRGVERVRN</sequence>
<accession>A0A6T8WMH8</accession>